<evidence type="ECO:0000313" key="2">
    <source>
        <dbReference type="EMBL" id="RZS37560.1"/>
    </source>
</evidence>
<dbReference type="EMBL" id="SGWQ01000005">
    <property type="protein sequence ID" value="RZS37560.1"/>
    <property type="molecule type" value="Genomic_DNA"/>
</dbReference>
<dbReference type="InterPro" id="IPR029442">
    <property type="entry name" value="GyrI-like"/>
</dbReference>
<feature type="domain" description="AraC effector-binding" evidence="1">
    <location>
        <begin position="8"/>
        <end position="168"/>
    </location>
</feature>
<gene>
    <name evidence="2" type="ORF">EV193_105116</name>
</gene>
<dbReference type="Pfam" id="PF06445">
    <property type="entry name" value="GyrI-like"/>
    <property type="match status" value="1"/>
</dbReference>
<comment type="caution">
    <text evidence="2">The sequence shown here is derived from an EMBL/GenBank/DDBJ whole genome shotgun (WGS) entry which is preliminary data.</text>
</comment>
<dbReference type="SUPFAM" id="SSF55136">
    <property type="entry name" value="Probable bacterial effector-binding domain"/>
    <property type="match status" value="1"/>
</dbReference>
<protein>
    <submittedName>
        <fullName evidence="2">Effector-binding domain-containing protein</fullName>
    </submittedName>
</protein>
<name>A0A4Q7KNL2_9PSEU</name>
<keyword evidence="3" id="KW-1185">Reference proteome</keyword>
<dbReference type="RefSeq" id="WP_130345045.1">
    <property type="nucleotide sequence ID" value="NZ_SGWQ01000005.1"/>
</dbReference>
<reference evidence="2 3" key="1">
    <citation type="submission" date="2019-02" db="EMBL/GenBank/DDBJ databases">
        <title>Genomic Encyclopedia of Type Strains, Phase IV (KMG-IV): sequencing the most valuable type-strain genomes for metagenomic binning, comparative biology and taxonomic classification.</title>
        <authorList>
            <person name="Goeker M."/>
        </authorList>
    </citation>
    <scope>NUCLEOTIDE SEQUENCE [LARGE SCALE GENOMIC DNA]</scope>
    <source>
        <strain evidence="2 3">DSM 101727</strain>
    </source>
</reference>
<evidence type="ECO:0000259" key="1">
    <source>
        <dbReference type="SMART" id="SM00871"/>
    </source>
</evidence>
<sequence length="169" mass="18763">MTSTRKPVGPQVVHREEQPYVAIGGPVTMHTIHTLGDRLQAVYGWLHERGIEAAGPPFFRYRRIHMERELDVEAGVPVPAAVEPDSSVIADMLPAGQFLTATHIGPPSELFGANAALLAWADERGLVFDRSDSADGERWGCRLEFYRTDPLVEPDTAKWETELAFRLAD</sequence>
<accession>A0A4Q7KNL2</accession>
<dbReference type="OrthoDB" id="64208at2"/>
<proteinExistence type="predicted"/>
<dbReference type="Gene3D" id="3.20.80.10">
    <property type="entry name" value="Regulatory factor, effector binding domain"/>
    <property type="match status" value="1"/>
</dbReference>
<organism evidence="2 3">
    <name type="scientific">Herbihabitans rhizosphaerae</name>
    <dbReference type="NCBI Taxonomy" id="1872711"/>
    <lineage>
        <taxon>Bacteria</taxon>
        <taxon>Bacillati</taxon>
        <taxon>Actinomycetota</taxon>
        <taxon>Actinomycetes</taxon>
        <taxon>Pseudonocardiales</taxon>
        <taxon>Pseudonocardiaceae</taxon>
        <taxon>Herbihabitans</taxon>
    </lineage>
</organism>
<dbReference type="InterPro" id="IPR011256">
    <property type="entry name" value="Reg_factor_effector_dom_sf"/>
</dbReference>
<dbReference type="InterPro" id="IPR010499">
    <property type="entry name" value="AraC_E-bd"/>
</dbReference>
<evidence type="ECO:0000313" key="3">
    <source>
        <dbReference type="Proteomes" id="UP000294257"/>
    </source>
</evidence>
<dbReference type="SMART" id="SM00871">
    <property type="entry name" value="AraC_E_bind"/>
    <property type="match status" value="1"/>
</dbReference>
<dbReference type="AlphaFoldDB" id="A0A4Q7KNL2"/>
<dbReference type="Proteomes" id="UP000294257">
    <property type="component" value="Unassembled WGS sequence"/>
</dbReference>